<dbReference type="Gene3D" id="3.40.50.150">
    <property type="entry name" value="Vaccinia Virus protein VP39"/>
    <property type="match status" value="1"/>
</dbReference>
<evidence type="ECO:0000256" key="1">
    <source>
        <dbReference type="SAM" id="MobiDB-lite"/>
    </source>
</evidence>
<dbReference type="InterPro" id="IPR029063">
    <property type="entry name" value="SAM-dependent_MTases_sf"/>
</dbReference>
<name>A0AAD9DAB0_9STRA</name>
<proteinExistence type="predicted"/>
<dbReference type="PANTHER" id="PTHR14614">
    <property type="entry name" value="HEPATOCELLULAR CARCINOMA-ASSOCIATED ANTIGEN"/>
    <property type="match status" value="1"/>
</dbReference>
<feature type="region of interest" description="Disordered" evidence="1">
    <location>
        <begin position="24"/>
        <end position="58"/>
    </location>
</feature>
<sequence>MQRSSRVAAKQVIAAANLAFESSSSKHRTMTSLAASSSCPEQQMQRRQQQQHHSHHMMNPSVTSAAAASIITPPPSPQLLLEGDEMYISSDGKSHTYYRLHHAHHHPASIEYLLEEAYDIENARKEITLLQQPSFSNDDNCNDTEMNMSTPSKPTTAAQQPRPLSKIFSFPLQEINNGIQKGVGTGCTTWDSSIVMGLYFGMYPQELLVGKDVLELGSGVGLGGILARVVSKRCEKNISISNGEEDSVKFTLSEVNRDIINMLRYNTTVAAAANASSGLLESDELHIEQMDWFDFLVGGTNVQDHHSSTTAATNTARKKYDTIIASDCIYLPSQIKPLSETIAKLLASDNPKHQKAHIFSPYNRGFIQDLIHELREGKNMVVHVETIEMSKFRVKYTESENVNMSRLNRLLGEEDEPKKYERQDVVSSCTSKFLHITASFKNDGVKESDSSDESMTSID</sequence>
<comment type="caution">
    <text evidence="2">The sequence shown here is derived from an EMBL/GenBank/DDBJ whole genome shotgun (WGS) entry which is preliminary data.</text>
</comment>
<accession>A0AAD9DAB0</accession>
<dbReference type="InterPro" id="IPR019410">
    <property type="entry name" value="Methyltransf_16"/>
</dbReference>
<evidence type="ECO:0000313" key="3">
    <source>
        <dbReference type="Proteomes" id="UP001224775"/>
    </source>
</evidence>
<gene>
    <name evidence="2" type="ORF">QTG54_008971</name>
</gene>
<dbReference type="Pfam" id="PF10294">
    <property type="entry name" value="Methyltransf_16"/>
    <property type="match status" value="1"/>
</dbReference>
<organism evidence="2 3">
    <name type="scientific">Skeletonema marinoi</name>
    <dbReference type="NCBI Taxonomy" id="267567"/>
    <lineage>
        <taxon>Eukaryota</taxon>
        <taxon>Sar</taxon>
        <taxon>Stramenopiles</taxon>
        <taxon>Ochrophyta</taxon>
        <taxon>Bacillariophyta</taxon>
        <taxon>Coscinodiscophyceae</taxon>
        <taxon>Thalassiosirophycidae</taxon>
        <taxon>Thalassiosirales</taxon>
        <taxon>Skeletonemataceae</taxon>
        <taxon>Skeletonema</taxon>
        <taxon>Skeletonema marinoi-dohrnii complex</taxon>
    </lineage>
</organism>
<reference evidence="2" key="1">
    <citation type="submission" date="2023-06" db="EMBL/GenBank/DDBJ databases">
        <title>Survivors Of The Sea: Transcriptome response of Skeletonema marinoi to long-term dormancy.</title>
        <authorList>
            <person name="Pinder M.I.M."/>
            <person name="Kourtchenko O."/>
            <person name="Robertson E.K."/>
            <person name="Larsson T."/>
            <person name="Maumus F."/>
            <person name="Osuna-Cruz C.M."/>
            <person name="Vancaester E."/>
            <person name="Stenow R."/>
            <person name="Vandepoele K."/>
            <person name="Ploug H."/>
            <person name="Bruchert V."/>
            <person name="Godhe A."/>
            <person name="Topel M."/>
        </authorList>
    </citation>
    <scope>NUCLEOTIDE SEQUENCE</scope>
    <source>
        <strain evidence="2">R05AC</strain>
    </source>
</reference>
<feature type="compositionally biased region" description="Polar residues" evidence="1">
    <location>
        <begin position="30"/>
        <end position="41"/>
    </location>
</feature>
<evidence type="ECO:0000313" key="2">
    <source>
        <dbReference type="EMBL" id="KAK1740021.1"/>
    </source>
</evidence>
<keyword evidence="3" id="KW-1185">Reference proteome</keyword>
<protein>
    <recommendedName>
        <fullName evidence="4">Calmodulin-lysine N-methyltransferase</fullName>
    </recommendedName>
</protein>
<dbReference type="EMBL" id="JATAAI010000016">
    <property type="protein sequence ID" value="KAK1740021.1"/>
    <property type="molecule type" value="Genomic_DNA"/>
</dbReference>
<dbReference type="Proteomes" id="UP001224775">
    <property type="component" value="Unassembled WGS sequence"/>
</dbReference>
<dbReference type="AlphaFoldDB" id="A0AAD9DAB0"/>
<evidence type="ECO:0008006" key="4">
    <source>
        <dbReference type="Google" id="ProtNLM"/>
    </source>
</evidence>